<sequence length="76" mass="8861">MNQFRISMRFHTGSTRNSRSDWREVNDRFHGTSDFHSGRALLAPLRYAFLMRNRWQILVLRVADDKRAGASAVTHA</sequence>
<reference evidence="1" key="1">
    <citation type="submission" date="2016-12" db="EMBL/GenBank/DDBJ databases">
        <authorList>
            <person name="Moulin L."/>
        </authorList>
    </citation>
    <scope>NUCLEOTIDE SEQUENCE [LARGE SCALE GENOMIC DNA]</scope>
    <source>
        <strain evidence="1">STM 7183</strain>
    </source>
</reference>
<keyword evidence="2" id="KW-1185">Reference proteome</keyword>
<proteinExistence type="predicted"/>
<dbReference type="EMBL" id="CYGY02000059">
    <property type="protein sequence ID" value="SIT47692.1"/>
    <property type="molecule type" value="Genomic_DNA"/>
</dbReference>
<evidence type="ECO:0000313" key="1">
    <source>
        <dbReference type="EMBL" id="SIT47692.1"/>
    </source>
</evidence>
<accession>A0A1N7SK35</accession>
<protein>
    <submittedName>
        <fullName evidence="1">Uncharacterized protein</fullName>
    </submittedName>
</protein>
<dbReference type="AlphaFoldDB" id="A0A1N7SK35"/>
<organism evidence="1 2">
    <name type="scientific">Paraburkholderia piptadeniae</name>
    <dbReference type="NCBI Taxonomy" id="1701573"/>
    <lineage>
        <taxon>Bacteria</taxon>
        <taxon>Pseudomonadati</taxon>
        <taxon>Pseudomonadota</taxon>
        <taxon>Betaproteobacteria</taxon>
        <taxon>Burkholderiales</taxon>
        <taxon>Burkholderiaceae</taxon>
        <taxon>Paraburkholderia</taxon>
    </lineage>
</organism>
<comment type="caution">
    <text evidence="1">The sequence shown here is derived from an EMBL/GenBank/DDBJ whole genome shotgun (WGS) entry which is preliminary data.</text>
</comment>
<gene>
    <name evidence="1" type="ORF">BN2476_590086</name>
</gene>
<dbReference type="Proteomes" id="UP000195569">
    <property type="component" value="Unassembled WGS sequence"/>
</dbReference>
<name>A0A1N7SK35_9BURK</name>
<evidence type="ECO:0000313" key="2">
    <source>
        <dbReference type="Proteomes" id="UP000195569"/>
    </source>
</evidence>